<dbReference type="Pfam" id="PF04451">
    <property type="entry name" value="Capsid_NCLDV"/>
    <property type="match status" value="1"/>
</dbReference>
<name>A0A6C0KQP0_9ZZZZ</name>
<dbReference type="InterPro" id="IPR016112">
    <property type="entry name" value="VP_dsDNA_II"/>
</dbReference>
<dbReference type="AlphaFoldDB" id="A0A6C0KQP0"/>
<organism evidence="3">
    <name type="scientific">viral metagenome</name>
    <dbReference type="NCBI Taxonomy" id="1070528"/>
    <lineage>
        <taxon>unclassified sequences</taxon>
        <taxon>metagenomes</taxon>
        <taxon>organismal metagenomes</taxon>
    </lineage>
</organism>
<evidence type="ECO:0000259" key="2">
    <source>
        <dbReference type="Pfam" id="PF16903"/>
    </source>
</evidence>
<dbReference type="Pfam" id="PF16903">
    <property type="entry name" value="Capsid_N"/>
    <property type="match status" value="1"/>
</dbReference>
<dbReference type="InterPro" id="IPR007542">
    <property type="entry name" value="MCP_C"/>
</dbReference>
<dbReference type="EMBL" id="MN740968">
    <property type="protein sequence ID" value="QHU20335.1"/>
    <property type="molecule type" value="Genomic_DNA"/>
</dbReference>
<dbReference type="InterPro" id="IPR031654">
    <property type="entry name" value="Capsid_N"/>
</dbReference>
<dbReference type="GO" id="GO:0005198">
    <property type="term" value="F:structural molecule activity"/>
    <property type="evidence" value="ECO:0007669"/>
    <property type="project" value="InterPro"/>
</dbReference>
<evidence type="ECO:0000259" key="1">
    <source>
        <dbReference type="Pfam" id="PF04451"/>
    </source>
</evidence>
<protein>
    <submittedName>
        <fullName evidence="3">Uncharacterized protein</fullName>
    </submittedName>
</protein>
<dbReference type="Gene3D" id="2.70.9.10">
    <property type="entry name" value="Adenovirus Type 2 Hexon, domain 4"/>
    <property type="match status" value="1"/>
</dbReference>
<dbReference type="InterPro" id="IPR038519">
    <property type="entry name" value="MCP_C_sf"/>
</dbReference>
<dbReference type="SUPFAM" id="SSF49749">
    <property type="entry name" value="Group II dsDNA viruses VP"/>
    <property type="match status" value="2"/>
</dbReference>
<reference evidence="3" key="1">
    <citation type="journal article" date="2020" name="Nature">
        <title>Giant virus diversity and host interactions through global metagenomics.</title>
        <authorList>
            <person name="Schulz F."/>
            <person name="Roux S."/>
            <person name="Paez-Espino D."/>
            <person name="Jungbluth S."/>
            <person name="Walsh D.A."/>
            <person name="Denef V.J."/>
            <person name="McMahon K.D."/>
            <person name="Konstantinidis K.T."/>
            <person name="Eloe-Fadrosh E.A."/>
            <person name="Kyrpides N.C."/>
            <person name="Woyke T."/>
        </authorList>
    </citation>
    <scope>NUCLEOTIDE SEQUENCE</scope>
    <source>
        <strain evidence="3">GVMAG-S-3300013093-109</strain>
    </source>
</reference>
<sequence length="508" mass="57859">MVASLLKVISSGIQDERLSFKHTLYPFEKVWNKAGRFTTKWERLDFENTPTFGNTGFFRILRKGHLVTRLFLVATMPDIYSAQKEAEKANGGIAAYPQFGWTNSLGHALINQLTLDIAASRVETIDGRLLEILDEFNTPIEKVPMVNDLIKRKDAGFTQTSFGWSPNPYSTLPYQETVVVPLPFWFTRGDVGCALPIDAIPMDEIRVGINFRTVNGVYYTDTQILNNSSTADGASLWPIQGSAFYPENPVIIPHQTPLSNQNGQIHMPNVLQLGECYIMAEYVYLDQNEANRFRLADLQVPIVQHYAMNPYDSQGLPLARIRMDIPNPTRDIFFMCNPIMASAYNAHFLATREMTGNRNTKPSNSQYPWWPDAIGLFPDSPSPYMRPAFQLSNSEPISGYELDYQGSLVRFRTEAPALFRSILPSYEQRKSPWVNRYYYNFPLGIQNGYTPFSQPRGEANLDKMTNRDLILQFKKKNGVAGRFMVYVYAETYNMLRVYGGRAGLMFAF</sequence>
<proteinExistence type="predicted"/>
<feature type="domain" description="Major capsid protein C-terminal" evidence="1">
    <location>
        <begin position="302"/>
        <end position="503"/>
    </location>
</feature>
<evidence type="ECO:0000313" key="3">
    <source>
        <dbReference type="EMBL" id="QHU20335.1"/>
    </source>
</evidence>
<accession>A0A6C0KQP0</accession>
<feature type="domain" description="Major capsid protein N-terminal" evidence="2">
    <location>
        <begin position="27"/>
        <end position="230"/>
    </location>
</feature>
<dbReference type="Gene3D" id="2.70.9.20">
    <property type="entry name" value="Major capsid protein Vp54"/>
    <property type="match status" value="1"/>
</dbReference>